<gene>
    <name evidence="2" type="ORF">HMPREF2137_11715</name>
</gene>
<evidence type="ECO:0000313" key="3">
    <source>
        <dbReference type="Proteomes" id="UP000029556"/>
    </source>
</evidence>
<keyword evidence="1" id="KW-0472">Membrane</keyword>
<comment type="caution">
    <text evidence="2">The sequence shown here is derived from an EMBL/GenBank/DDBJ whole genome shotgun (WGS) entry which is preliminary data.</text>
</comment>
<evidence type="ECO:0000256" key="1">
    <source>
        <dbReference type="SAM" id="Phobius"/>
    </source>
</evidence>
<name>A0A095ZEI4_9BACT</name>
<proteinExistence type="predicted"/>
<protein>
    <submittedName>
        <fullName evidence="2">Uncharacterized protein</fullName>
    </submittedName>
</protein>
<sequence>MKAEDSMADHPLFTHNYFSFMKIWGILFLMVPLLGSAYCEKAYGASLNGRAQWRFAINGLGIWGGKFRIGTQSECLAAALTSTTSVNCCQHE</sequence>
<dbReference type="AlphaFoldDB" id="A0A095ZEI4"/>
<dbReference type="EMBL" id="JRNN01000095">
    <property type="protein sequence ID" value="KGF33083.1"/>
    <property type="molecule type" value="Genomic_DNA"/>
</dbReference>
<evidence type="ECO:0000313" key="2">
    <source>
        <dbReference type="EMBL" id="KGF33083.1"/>
    </source>
</evidence>
<dbReference type="Proteomes" id="UP000029556">
    <property type="component" value="Unassembled WGS sequence"/>
</dbReference>
<keyword evidence="1" id="KW-1133">Transmembrane helix</keyword>
<reference evidence="2 3" key="1">
    <citation type="submission" date="2014-07" db="EMBL/GenBank/DDBJ databases">
        <authorList>
            <person name="McCorrison J."/>
            <person name="Sanka R."/>
            <person name="Torralba M."/>
            <person name="Gillis M."/>
            <person name="Haft D.H."/>
            <person name="Methe B."/>
            <person name="Sutton G."/>
            <person name="Nelson K.E."/>
        </authorList>
    </citation>
    <scope>NUCLEOTIDE SEQUENCE [LARGE SCALE GENOMIC DNA]</scope>
    <source>
        <strain evidence="2 3">DNF00853</strain>
    </source>
</reference>
<organism evidence="2 3">
    <name type="scientific">Hoylesella buccalis DNF00853</name>
    <dbReference type="NCBI Taxonomy" id="1401074"/>
    <lineage>
        <taxon>Bacteria</taxon>
        <taxon>Pseudomonadati</taxon>
        <taxon>Bacteroidota</taxon>
        <taxon>Bacteroidia</taxon>
        <taxon>Bacteroidales</taxon>
        <taxon>Prevotellaceae</taxon>
        <taxon>Hoylesella</taxon>
    </lineage>
</organism>
<keyword evidence="1" id="KW-0812">Transmembrane</keyword>
<dbReference type="OrthoDB" id="9780884at2"/>
<accession>A0A095ZEI4</accession>
<feature type="transmembrane region" description="Helical" evidence="1">
    <location>
        <begin position="20"/>
        <end position="39"/>
    </location>
</feature>
<dbReference type="RefSeq" id="WP_036874689.1">
    <property type="nucleotide sequence ID" value="NZ_JRNN01000095.1"/>
</dbReference>